<dbReference type="GO" id="GO:0003677">
    <property type="term" value="F:DNA binding"/>
    <property type="evidence" value="ECO:0007669"/>
    <property type="project" value="InterPro"/>
</dbReference>
<gene>
    <name evidence="3" type="ORF">D1610_06865</name>
</gene>
<comment type="caution">
    <text evidence="3">The sequence shown here is derived from an EMBL/GenBank/DDBJ whole genome shotgun (WGS) entry which is preliminary data.</text>
</comment>
<feature type="region of interest" description="Disordered" evidence="1">
    <location>
        <begin position="74"/>
        <end position="95"/>
    </location>
</feature>
<dbReference type="RefSeq" id="WP_118863741.1">
    <property type="nucleotide sequence ID" value="NZ_QWLV01000002.1"/>
</dbReference>
<feature type="domain" description="HTH cro/C1-type" evidence="2">
    <location>
        <begin position="12"/>
        <end position="67"/>
    </location>
</feature>
<dbReference type="AlphaFoldDB" id="A0A396RPU6"/>
<dbReference type="PROSITE" id="PS50943">
    <property type="entry name" value="HTH_CROC1"/>
    <property type="match status" value="1"/>
</dbReference>
<accession>A0A396RPU6</accession>
<evidence type="ECO:0000313" key="4">
    <source>
        <dbReference type="Proteomes" id="UP000266693"/>
    </source>
</evidence>
<dbReference type="Pfam" id="PF01381">
    <property type="entry name" value="HTH_3"/>
    <property type="match status" value="1"/>
</dbReference>
<reference evidence="3 4" key="1">
    <citation type="submission" date="2018-08" db="EMBL/GenBank/DDBJ databases">
        <title>The multiple taxonomic identification of Sphingomonas gilva.</title>
        <authorList>
            <person name="Zhu D."/>
            <person name="Zheng S."/>
        </authorList>
    </citation>
    <scope>NUCLEOTIDE SEQUENCE [LARGE SCALE GENOMIC DNA]</scope>
    <source>
        <strain evidence="3 4">ZDH117</strain>
    </source>
</reference>
<dbReference type="Gene3D" id="1.10.260.40">
    <property type="entry name" value="lambda repressor-like DNA-binding domains"/>
    <property type="match status" value="1"/>
</dbReference>
<evidence type="ECO:0000313" key="3">
    <source>
        <dbReference type="EMBL" id="RHW18550.1"/>
    </source>
</evidence>
<dbReference type="InterPro" id="IPR001387">
    <property type="entry name" value="Cro/C1-type_HTH"/>
</dbReference>
<proteinExistence type="predicted"/>
<name>A0A396RPU6_9SPHN</name>
<keyword evidence="4" id="KW-1185">Reference proteome</keyword>
<dbReference type="EMBL" id="QWLV01000002">
    <property type="protein sequence ID" value="RHW18550.1"/>
    <property type="molecule type" value="Genomic_DNA"/>
</dbReference>
<dbReference type="SMART" id="SM00530">
    <property type="entry name" value="HTH_XRE"/>
    <property type="match status" value="1"/>
</dbReference>
<evidence type="ECO:0000256" key="1">
    <source>
        <dbReference type="SAM" id="MobiDB-lite"/>
    </source>
</evidence>
<dbReference type="InterPro" id="IPR010982">
    <property type="entry name" value="Lambda_DNA-bd_dom_sf"/>
</dbReference>
<dbReference type="OrthoDB" id="9815697at2"/>
<protein>
    <submittedName>
        <fullName evidence="3">XRE family transcriptional regulator</fullName>
    </submittedName>
</protein>
<organism evidence="3 4">
    <name type="scientific">Sphingomonas gilva</name>
    <dbReference type="NCBI Taxonomy" id="2305907"/>
    <lineage>
        <taxon>Bacteria</taxon>
        <taxon>Pseudomonadati</taxon>
        <taxon>Pseudomonadota</taxon>
        <taxon>Alphaproteobacteria</taxon>
        <taxon>Sphingomonadales</taxon>
        <taxon>Sphingomonadaceae</taxon>
        <taxon>Sphingomonas</taxon>
    </lineage>
</organism>
<sequence>MTTIRKIVSHNLRILRGVRGMSQEDLSAIAGIDRTFISDIENAKYGTSIDRLESLAGALGVATWEMCHPQTADRIRKQADADASAATSGKPAPPH</sequence>
<dbReference type="CDD" id="cd00093">
    <property type="entry name" value="HTH_XRE"/>
    <property type="match status" value="1"/>
</dbReference>
<evidence type="ECO:0000259" key="2">
    <source>
        <dbReference type="PROSITE" id="PS50943"/>
    </source>
</evidence>
<dbReference type="SUPFAM" id="SSF47413">
    <property type="entry name" value="lambda repressor-like DNA-binding domains"/>
    <property type="match status" value="1"/>
</dbReference>
<dbReference type="Proteomes" id="UP000266693">
    <property type="component" value="Unassembled WGS sequence"/>
</dbReference>